<feature type="chain" id="PRO_5003042392" evidence="2">
    <location>
        <begin position="21"/>
        <end position="266"/>
    </location>
</feature>
<protein>
    <submittedName>
        <fullName evidence="3">Uncharacterized protein</fullName>
    </submittedName>
</protein>
<keyword evidence="1" id="KW-0812">Transmembrane</keyword>
<evidence type="ECO:0000313" key="4">
    <source>
        <dbReference type="Proteomes" id="UP000001396"/>
    </source>
</evidence>
<evidence type="ECO:0000256" key="1">
    <source>
        <dbReference type="SAM" id="Phobius"/>
    </source>
</evidence>
<sequence>MKKFQYNIILLVMGLVVVSSSSNYFVEGSDWFIHQYLPGLQMVSPDDSSVIRYLAFPELLFDFNSPILGSHMLCTNNRPSHHLLDLSFSPGNVHKYLFDCNITNPFLLSRFFLNDLHLRLDWKTRDECQCLFPKTNDTDLITGIILTVSVTPLGFANVYYSIDSCTAEYVFGEKAPVEGDTFTQLIVLDGGPLFMTGTVYLFIGMAVFCILVASCIIGILRSIYYHSAKSEHLSIELTSMSLELVTELNEEERQKDFLAKIDDLLK</sequence>
<keyword evidence="1" id="KW-0472">Membrane</keyword>
<organism evidence="3 4">
    <name type="scientific">Heterostelium pallidum (strain ATCC 26659 / Pp 5 / PN500)</name>
    <name type="common">Cellular slime mold</name>
    <name type="synonym">Polysphondylium pallidum</name>
    <dbReference type="NCBI Taxonomy" id="670386"/>
    <lineage>
        <taxon>Eukaryota</taxon>
        <taxon>Amoebozoa</taxon>
        <taxon>Evosea</taxon>
        <taxon>Eumycetozoa</taxon>
        <taxon>Dictyostelia</taxon>
        <taxon>Acytosteliales</taxon>
        <taxon>Acytosteliaceae</taxon>
        <taxon>Heterostelium</taxon>
    </lineage>
</organism>
<proteinExistence type="predicted"/>
<feature type="signal peptide" evidence="2">
    <location>
        <begin position="1"/>
        <end position="20"/>
    </location>
</feature>
<dbReference type="RefSeq" id="XP_020432266.1">
    <property type="nucleotide sequence ID" value="XM_020577818.1"/>
</dbReference>
<evidence type="ECO:0000256" key="2">
    <source>
        <dbReference type="SAM" id="SignalP"/>
    </source>
</evidence>
<name>D3BE15_HETP5</name>
<keyword evidence="1" id="KW-1133">Transmembrane helix</keyword>
<dbReference type="OMA" id="KSIECEQ"/>
<accession>D3BE15</accession>
<reference evidence="3 4" key="1">
    <citation type="journal article" date="2011" name="Genome Res.">
        <title>Phylogeny-wide analysis of social amoeba genomes highlights ancient origins for complex intercellular communication.</title>
        <authorList>
            <person name="Heidel A.J."/>
            <person name="Lawal H.M."/>
            <person name="Felder M."/>
            <person name="Schilde C."/>
            <person name="Helps N.R."/>
            <person name="Tunggal B."/>
            <person name="Rivero F."/>
            <person name="John U."/>
            <person name="Schleicher M."/>
            <person name="Eichinger L."/>
            <person name="Platzer M."/>
            <person name="Noegel A.A."/>
            <person name="Schaap P."/>
            <person name="Gloeckner G."/>
        </authorList>
    </citation>
    <scope>NUCLEOTIDE SEQUENCE [LARGE SCALE GENOMIC DNA]</scope>
    <source>
        <strain evidence="4">ATCC 26659 / Pp 5 / PN500</strain>
    </source>
</reference>
<keyword evidence="2" id="KW-0732">Signal</keyword>
<gene>
    <name evidence="3" type="ORF">PPL_06968</name>
</gene>
<keyword evidence="4" id="KW-1185">Reference proteome</keyword>
<dbReference type="EMBL" id="ADBJ01000031">
    <property type="protein sequence ID" value="EFA80146.1"/>
    <property type="molecule type" value="Genomic_DNA"/>
</dbReference>
<dbReference type="GeneID" id="31362449"/>
<dbReference type="AlphaFoldDB" id="D3BE15"/>
<evidence type="ECO:0000313" key="3">
    <source>
        <dbReference type="EMBL" id="EFA80146.1"/>
    </source>
</evidence>
<feature type="transmembrane region" description="Helical" evidence="1">
    <location>
        <begin position="199"/>
        <end position="220"/>
    </location>
</feature>
<comment type="caution">
    <text evidence="3">The sequence shown here is derived from an EMBL/GenBank/DDBJ whole genome shotgun (WGS) entry which is preliminary data.</text>
</comment>
<dbReference type="InParanoid" id="D3BE15"/>
<dbReference type="Proteomes" id="UP000001396">
    <property type="component" value="Unassembled WGS sequence"/>
</dbReference>